<keyword evidence="3" id="KW-1185">Reference proteome</keyword>
<feature type="compositionally biased region" description="Acidic residues" evidence="1">
    <location>
        <begin position="43"/>
        <end position="74"/>
    </location>
</feature>
<feature type="compositionally biased region" description="Basic and acidic residues" evidence="1">
    <location>
        <begin position="111"/>
        <end position="156"/>
    </location>
</feature>
<sequence length="178" mass="20880">MMGVPIFHSIFHLKPRRGCKSLLTSLPTNKRRSPDMLESGEKEESDEEQEEDEEEEEEEERFIEAEDEELEDVMMLERMLKADENGDGEEEDDEEEDDEDEDIDEDETETDEKREEIEIKEGTEVTSGMKEKGETDSLGAKKQEEKMRDDEGKENFQKANWFEISKSPENINMTQYHS</sequence>
<evidence type="ECO:0000256" key="1">
    <source>
        <dbReference type="SAM" id="MobiDB-lite"/>
    </source>
</evidence>
<feature type="compositionally biased region" description="Acidic residues" evidence="1">
    <location>
        <begin position="85"/>
        <end position="110"/>
    </location>
</feature>
<name>A0A3S5CHJ7_9PLAT</name>
<dbReference type="Proteomes" id="UP000784294">
    <property type="component" value="Unassembled WGS sequence"/>
</dbReference>
<evidence type="ECO:0000313" key="2">
    <source>
        <dbReference type="EMBL" id="VEL21939.1"/>
    </source>
</evidence>
<organism evidence="2 3">
    <name type="scientific">Protopolystoma xenopodis</name>
    <dbReference type="NCBI Taxonomy" id="117903"/>
    <lineage>
        <taxon>Eukaryota</taxon>
        <taxon>Metazoa</taxon>
        <taxon>Spiralia</taxon>
        <taxon>Lophotrochozoa</taxon>
        <taxon>Platyhelminthes</taxon>
        <taxon>Monogenea</taxon>
        <taxon>Polyopisthocotylea</taxon>
        <taxon>Polystomatidea</taxon>
        <taxon>Polystomatidae</taxon>
        <taxon>Protopolystoma</taxon>
    </lineage>
</organism>
<feature type="compositionally biased region" description="Basic and acidic residues" evidence="1">
    <location>
        <begin position="32"/>
        <end position="42"/>
    </location>
</feature>
<proteinExistence type="predicted"/>
<dbReference type="AlphaFoldDB" id="A0A3S5CHJ7"/>
<feature type="region of interest" description="Disordered" evidence="1">
    <location>
        <begin position="22"/>
        <end position="159"/>
    </location>
</feature>
<dbReference type="EMBL" id="CAAALY010053877">
    <property type="protein sequence ID" value="VEL21939.1"/>
    <property type="molecule type" value="Genomic_DNA"/>
</dbReference>
<reference evidence="2" key="1">
    <citation type="submission" date="2018-11" db="EMBL/GenBank/DDBJ databases">
        <authorList>
            <consortium name="Pathogen Informatics"/>
        </authorList>
    </citation>
    <scope>NUCLEOTIDE SEQUENCE</scope>
</reference>
<evidence type="ECO:0000313" key="3">
    <source>
        <dbReference type="Proteomes" id="UP000784294"/>
    </source>
</evidence>
<gene>
    <name evidence="2" type="ORF">PXEA_LOCUS15379</name>
</gene>
<protein>
    <submittedName>
        <fullName evidence="2">Uncharacterized protein</fullName>
    </submittedName>
</protein>
<accession>A0A3S5CHJ7</accession>
<comment type="caution">
    <text evidence="2">The sequence shown here is derived from an EMBL/GenBank/DDBJ whole genome shotgun (WGS) entry which is preliminary data.</text>
</comment>